<dbReference type="EMBL" id="JAAAJB010000531">
    <property type="protein sequence ID" value="KAG0254211.1"/>
    <property type="molecule type" value="Genomic_DNA"/>
</dbReference>
<feature type="region of interest" description="Disordered" evidence="1">
    <location>
        <begin position="63"/>
        <end position="87"/>
    </location>
</feature>
<dbReference type="PANTHER" id="PTHR13384">
    <property type="entry name" value="G PATCH DOMAIN-CONTAINING PROTEIN 1"/>
    <property type="match status" value="1"/>
</dbReference>
<feature type="compositionally biased region" description="Basic and acidic residues" evidence="1">
    <location>
        <begin position="926"/>
        <end position="940"/>
    </location>
</feature>
<feature type="region of interest" description="Disordered" evidence="1">
    <location>
        <begin position="658"/>
        <end position="1054"/>
    </location>
</feature>
<name>A0A9P6PXU0_9FUNG</name>
<comment type="caution">
    <text evidence="3">The sequence shown here is derived from an EMBL/GenBank/DDBJ whole genome shotgun (WGS) entry which is preliminary data.</text>
</comment>
<dbReference type="Pfam" id="PF07713">
    <property type="entry name" value="DUF1604"/>
    <property type="match status" value="1"/>
</dbReference>
<feature type="compositionally biased region" description="Acidic residues" evidence="1">
    <location>
        <begin position="809"/>
        <end position="818"/>
    </location>
</feature>
<feature type="compositionally biased region" description="Low complexity" evidence="1">
    <location>
        <begin position="736"/>
        <end position="752"/>
    </location>
</feature>
<evidence type="ECO:0000256" key="1">
    <source>
        <dbReference type="SAM" id="MobiDB-lite"/>
    </source>
</evidence>
<feature type="compositionally biased region" description="Basic and acidic residues" evidence="1">
    <location>
        <begin position="949"/>
        <end position="985"/>
    </location>
</feature>
<protein>
    <recommendedName>
        <fullName evidence="2">G-patch domain-containing protein</fullName>
    </recommendedName>
</protein>
<dbReference type="Pfam" id="PF01585">
    <property type="entry name" value="G-patch"/>
    <property type="match status" value="1"/>
</dbReference>
<feature type="region of interest" description="Disordered" evidence="1">
    <location>
        <begin position="1"/>
        <end position="30"/>
    </location>
</feature>
<dbReference type="PANTHER" id="PTHR13384:SF19">
    <property type="entry name" value="G PATCH DOMAIN-CONTAINING PROTEIN 1"/>
    <property type="match status" value="1"/>
</dbReference>
<feature type="compositionally biased region" description="Acidic residues" evidence="1">
    <location>
        <begin position="688"/>
        <end position="703"/>
    </location>
</feature>
<dbReference type="OrthoDB" id="20507at2759"/>
<feature type="compositionally biased region" description="Basic and acidic residues" evidence="1">
    <location>
        <begin position="77"/>
        <end position="87"/>
    </location>
</feature>
<dbReference type="GO" id="GO:0003723">
    <property type="term" value="F:RNA binding"/>
    <property type="evidence" value="ECO:0007669"/>
    <property type="project" value="TreeGrafter"/>
</dbReference>
<organism evidence="3 4">
    <name type="scientific">Actinomortierella ambigua</name>
    <dbReference type="NCBI Taxonomy" id="1343610"/>
    <lineage>
        <taxon>Eukaryota</taxon>
        <taxon>Fungi</taxon>
        <taxon>Fungi incertae sedis</taxon>
        <taxon>Mucoromycota</taxon>
        <taxon>Mortierellomycotina</taxon>
        <taxon>Mortierellomycetes</taxon>
        <taxon>Mortierellales</taxon>
        <taxon>Mortierellaceae</taxon>
        <taxon>Actinomortierella</taxon>
    </lineage>
</organism>
<dbReference type="AlphaFoldDB" id="A0A9P6PXU0"/>
<feature type="compositionally biased region" description="Basic residues" evidence="1">
    <location>
        <begin position="986"/>
        <end position="995"/>
    </location>
</feature>
<dbReference type="GO" id="GO:0005634">
    <property type="term" value="C:nucleus"/>
    <property type="evidence" value="ECO:0007669"/>
    <property type="project" value="TreeGrafter"/>
</dbReference>
<sequence length="1054" mass="116587">MSDESFVAIGTPFPLPKPNASAGAAKAKPFKDLEVRDEQGRQRFHGAFTGGFSAGYYNTVGSKEGWSPSQFVSSRGKRAEQRSARPEDFMDDEDRELIADSSKLVARDDFDTLGSTQRELERKKAVARDMKTSGSVLGVLPDSLIDDLVVPVSESIGVRLLKQMGWKPGQGIGPRVIKRHWKRGDGIMSDSVHEDNNTPDQHRGEITFAPQDSLLVVFDHKSNHFGLGFDPYQNAPEFDKTRGDDNHSRYLLDDDEEEEEFGGIHGGKSKRTGARLEGMSIRGGHFDDDEDEVDVYGEQRQQYDHYEQDVDRDLGAMRRKRRRSPVRTVMSKQGGNQLITGYGSDGRPILAGFILAPNGAVAFKWFPPPTIPRDFVPFHKFYEPPPPPRSAPTPGTQPTLTADDRALVLGGDAKIKAPARSIFEYLSKDSKSHLDNVLGFVMDVTGERPPDPDSFKVPKIEREAAEAALKGFMPFGDNLPKQARYKQYLQVQAGILADETVIQKPEGMTGEGMTKELNEFVQAARIFRPLSGSMANRFTTASKVIEFAQPAAGLRSASEVKASEAERPTLKPVVERMEIPKSQAAKAAAMGMFGELTRTTVDFYPSKLLCKRFNVPNPHPDHKKAADEAVKDLLDRKTMDSLLMNRGSVPPELIQLGEQHESTSSSSLGGTRGGHEGDLNNDDKTVQEEDVEEEPASKDEEELERPPMDLFKAIFDDSDSDSGSESEKEAPPKPPAATTTTTTTTTSVPATPGGISAVQQASDGDRKEINPVEFRPVFIKRADRSHGGPVPLDTAAASSKTNRAVALLADDEEEDEDFVGPKLNLPFTSGTRSTGASSSSTKKASSNKSSAHSSSHKTETADSGPVETASSSRSSRQNSSHRDRSRSASPSGRQTDRQQTIRSDRDRRDISERYKEDYRSSSSSSSRRDREDGDSGGDRRRDRKSSKRHKEDRDRDRDRNRDRDRDLDKKRHRSSYKDRDGDRERKRSSRSKKRERYASETDDMDDMWVEKAPAPMQTPAVTSAASVQGPKATSSTPKLNNQPTQSRPRAADFF</sequence>
<evidence type="ECO:0000313" key="4">
    <source>
        <dbReference type="Proteomes" id="UP000807716"/>
    </source>
</evidence>
<reference evidence="3" key="1">
    <citation type="journal article" date="2020" name="Fungal Divers.">
        <title>Resolving the Mortierellaceae phylogeny through synthesis of multi-gene phylogenetics and phylogenomics.</title>
        <authorList>
            <person name="Vandepol N."/>
            <person name="Liber J."/>
            <person name="Desiro A."/>
            <person name="Na H."/>
            <person name="Kennedy M."/>
            <person name="Barry K."/>
            <person name="Grigoriev I.V."/>
            <person name="Miller A.N."/>
            <person name="O'Donnell K."/>
            <person name="Stajich J.E."/>
            <person name="Bonito G."/>
        </authorList>
    </citation>
    <scope>NUCLEOTIDE SEQUENCE</scope>
    <source>
        <strain evidence="3">BC1065</strain>
    </source>
</reference>
<feature type="compositionally biased region" description="Basic and acidic residues" evidence="1">
    <location>
        <begin position="902"/>
        <end position="919"/>
    </location>
</feature>
<feature type="compositionally biased region" description="Low complexity" evidence="1">
    <location>
        <begin position="828"/>
        <end position="853"/>
    </location>
</feature>
<dbReference type="PROSITE" id="PS50174">
    <property type="entry name" value="G_PATCH"/>
    <property type="match status" value="1"/>
</dbReference>
<feature type="domain" description="G-patch" evidence="2">
    <location>
        <begin position="153"/>
        <end position="173"/>
    </location>
</feature>
<feature type="compositionally biased region" description="Basic and acidic residues" evidence="1">
    <location>
        <begin position="673"/>
        <end position="687"/>
    </location>
</feature>
<feature type="compositionally biased region" description="Polar residues" evidence="1">
    <location>
        <begin position="1019"/>
        <end position="1047"/>
    </location>
</feature>
<dbReference type="InterPro" id="IPR011666">
    <property type="entry name" value="DUF1604"/>
</dbReference>
<dbReference type="Proteomes" id="UP000807716">
    <property type="component" value="Unassembled WGS sequence"/>
</dbReference>
<proteinExistence type="predicted"/>
<keyword evidence="4" id="KW-1185">Reference proteome</keyword>
<evidence type="ECO:0000259" key="2">
    <source>
        <dbReference type="PROSITE" id="PS50174"/>
    </source>
</evidence>
<gene>
    <name evidence="3" type="ORF">DFQ27_006986</name>
</gene>
<dbReference type="GO" id="GO:0006397">
    <property type="term" value="P:mRNA processing"/>
    <property type="evidence" value="ECO:0007669"/>
    <property type="project" value="InterPro"/>
</dbReference>
<accession>A0A9P6PXU0</accession>
<evidence type="ECO:0000313" key="3">
    <source>
        <dbReference type="EMBL" id="KAG0254211.1"/>
    </source>
</evidence>
<dbReference type="Pfam" id="PF26093">
    <property type="entry name" value="HTH_TGH"/>
    <property type="match status" value="1"/>
</dbReference>
<dbReference type="InterPro" id="IPR000467">
    <property type="entry name" value="G_patch_dom"/>
</dbReference>